<dbReference type="RefSeq" id="WP_263542188.1">
    <property type="nucleotide sequence ID" value="NZ_JAOVZO020000018.1"/>
</dbReference>
<keyword evidence="2" id="KW-1185">Reference proteome</keyword>
<evidence type="ECO:0000313" key="1">
    <source>
        <dbReference type="EMBL" id="MDC8014597.1"/>
    </source>
</evidence>
<name>A0A9X3YMU4_9GAMM</name>
<proteinExistence type="predicted"/>
<evidence type="ECO:0000313" key="2">
    <source>
        <dbReference type="Proteomes" id="UP001139971"/>
    </source>
</evidence>
<organism evidence="1 2">
    <name type="scientific">Tahibacter soli</name>
    <dbReference type="NCBI Taxonomy" id="2983605"/>
    <lineage>
        <taxon>Bacteria</taxon>
        <taxon>Pseudomonadati</taxon>
        <taxon>Pseudomonadota</taxon>
        <taxon>Gammaproteobacteria</taxon>
        <taxon>Lysobacterales</taxon>
        <taxon>Rhodanobacteraceae</taxon>
        <taxon>Tahibacter</taxon>
    </lineage>
</organism>
<sequence>MIEPLDHYLLRAYLDGEMDEATAQAFEIRLIERPDLAELVDADFALGAGLRAAGVGDAKPAPVANGVVALPARRAARPLAQAGPWLAAAGVALAIGLGAGRMLRPELPQPPALVAATLVQVDKNRSAPGGAIEARIPASGSVVLLVPVAAVDACPVRVEIRQGAGTLAADATTDSFGYANLVVDAARLMPGPAEIEVGCVGGKPAKYAMTFVR</sequence>
<accession>A0A9X3YMU4</accession>
<reference evidence="1" key="1">
    <citation type="submission" date="2023-02" db="EMBL/GenBank/DDBJ databases">
        <title>Tahibacter soli sp. nov. isolated from soil.</title>
        <authorList>
            <person name="Baek J.H."/>
            <person name="Lee J.K."/>
            <person name="Choi D.G."/>
            <person name="Jeon C.O."/>
        </authorList>
    </citation>
    <scope>NUCLEOTIDE SEQUENCE</scope>
    <source>
        <strain evidence="1">BL</strain>
    </source>
</reference>
<protein>
    <recommendedName>
        <fullName evidence="3">Anti-sigma factor</fullName>
    </recommendedName>
</protein>
<gene>
    <name evidence="1" type="ORF">OD750_018785</name>
</gene>
<dbReference type="EMBL" id="JAOVZO020000018">
    <property type="protein sequence ID" value="MDC8014597.1"/>
    <property type="molecule type" value="Genomic_DNA"/>
</dbReference>
<evidence type="ECO:0008006" key="3">
    <source>
        <dbReference type="Google" id="ProtNLM"/>
    </source>
</evidence>
<dbReference type="AlphaFoldDB" id="A0A9X3YMU4"/>
<dbReference type="Proteomes" id="UP001139971">
    <property type="component" value="Unassembled WGS sequence"/>
</dbReference>
<comment type="caution">
    <text evidence="1">The sequence shown here is derived from an EMBL/GenBank/DDBJ whole genome shotgun (WGS) entry which is preliminary data.</text>
</comment>